<dbReference type="InterPro" id="IPR025736">
    <property type="entry name" value="PucR_C-HTH_dom"/>
</dbReference>
<proteinExistence type="inferred from homology"/>
<dbReference type="InterPro" id="IPR041522">
    <property type="entry name" value="CdaR_GGDEF"/>
</dbReference>
<dbReference type="EMBL" id="NCXM01000002">
    <property type="protein sequence ID" value="OSC32082.1"/>
    <property type="molecule type" value="Genomic_DNA"/>
</dbReference>
<dbReference type="OrthoDB" id="5241664at2"/>
<dbReference type="InterPro" id="IPR042070">
    <property type="entry name" value="PucR_C-HTH_sf"/>
</dbReference>
<comment type="caution">
    <text evidence="4">The sequence shown here is derived from an EMBL/GenBank/DDBJ whole genome shotgun (WGS) entry which is preliminary data.</text>
</comment>
<sequence>MTVDTSGPKAGIDHRAELPSLYGVFILSSLMFDGRPADAVLELAAEAVQCLGKCSTENAYRLVDGSLIHNSDPDRPLDSALDAAIAASLGIDHEIVLPDSNWRYAITLRTTDAVTGVLVVRAQDPASCHELVLLKALAQQAATAMASADVIERGRRQHIQLRELTDRYEKTIRRMSRSVAELERREHIHKVLTNLSGSADAAGIADALHDLTSLTVSVEDTFGNLRAWSPAPIPTAYRAVGGGNREDVIRNAGSHGHHSDCGNRIFSLIRAKADFLGVVVLHDPQRRADRLDIFALEYAAAVLAVEFAHQRSLAETELRLSRDLVDDLLAGTDNATAYARGEALGYNLRRPHRVTVLQWSAEIDGALIARSATRWATSAGLRPLCARRPSMTILLTEDLPEPRSLYRAISTAVGNGRGWIAIGSVATTPSELPRSFAEARRTLRMQKASVGRHGFRRFDDLGVCRILDPSDNSPEVREFLAEWLGPLMAYDQEKSAELVNTLARYLDSGGNYDHTARALNIHRSTLRYRLGRIRDISGHDLQNVETRLNLHLATKVSEMFGETQPIMRATSAGERGPSDERMPK</sequence>
<reference evidence="4 5" key="1">
    <citation type="submission" date="2017-04" db="EMBL/GenBank/DDBJ databases">
        <title>The new phylogeny of genus Mycobacterium.</title>
        <authorList>
            <person name="Tortoli E."/>
            <person name="Trovato A."/>
            <person name="Cirillo D.M."/>
        </authorList>
    </citation>
    <scope>NUCLEOTIDE SEQUENCE [LARGE SCALE GENOMIC DNA]</scope>
    <source>
        <strain evidence="4 5">DSM 45247</strain>
    </source>
</reference>
<dbReference type="Proteomes" id="UP000242320">
    <property type="component" value="Unassembled WGS sequence"/>
</dbReference>
<dbReference type="Gene3D" id="1.10.10.2840">
    <property type="entry name" value="PucR C-terminal helix-turn-helix domain"/>
    <property type="match status" value="1"/>
</dbReference>
<evidence type="ECO:0000256" key="1">
    <source>
        <dbReference type="ARBA" id="ARBA00006754"/>
    </source>
</evidence>
<dbReference type="PANTHER" id="PTHR33744:SF1">
    <property type="entry name" value="DNA-BINDING TRANSCRIPTIONAL ACTIVATOR ADER"/>
    <property type="match status" value="1"/>
</dbReference>
<dbReference type="Pfam" id="PF13556">
    <property type="entry name" value="HTH_30"/>
    <property type="match status" value="1"/>
</dbReference>
<comment type="similarity">
    <text evidence="1">Belongs to the CdaR family.</text>
</comment>
<evidence type="ECO:0000313" key="4">
    <source>
        <dbReference type="EMBL" id="OSC32082.1"/>
    </source>
</evidence>
<evidence type="ECO:0008006" key="6">
    <source>
        <dbReference type="Google" id="ProtNLM"/>
    </source>
</evidence>
<name>A0A1X2LDK1_9MYCO</name>
<dbReference type="AlphaFoldDB" id="A0A1X2LDK1"/>
<dbReference type="Pfam" id="PF17853">
    <property type="entry name" value="GGDEF_2"/>
    <property type="match status" value="1"/>
</dbReference>
<feature type="domain" description="CdaR GGDEF-like" evidence="3">
    <location>
        <begin position="333"/>
        <end position="445"/>
    </location>
</feature>
<organism evidence="4 5">
    <name type="scientific">Mycolicibacterium vulneris</name>
    <dbReference type="NCBI Taxonomy" id="547163"/>
    <lineage>
        <taxon>Bacteria</taxon>
        <taxon>Bacillati</taxon>
        <taxon>Actinomycetota</taxon>
        <taxon>Actinomycetes</taxon>
        <taxon>Mycobacteriales</taxon>
        <taxon>Mycobacteriaceae</taxon>
        <taxon>Mycolicibacterium</taxon>
    </lineage>
</organism>
<dbReference type="InterPro" id="IPR051448">
    <property type="entry name" value="CdaR-like_regulators"/>
</dbReference>
<accession>A0A1X2LDK1</accession>
<feature type="domain" description="PucR C-terminal helix-turn-helix" evidence="2">
    <location>
        <begin position="498"/>
        <end position="555"/>
    </location>
</feature>
<evidence type="ECO:0000313" key="5">
    <source>
        <dbReference type="Proteomes" id="UP000242320"/>
    </source>
</evidence>
<dbReference type="PANTHER" id="PTHR33744">
    <property type="entry name" value="CARBOHYDRATE DIACID REGULATOR"/>
    <property type="match status" value="1"/>
</dbReference>
<dbReference type="Gene3D" id="3.30.450.40">
    <property type="match status" value="1"/>
</dbReference>
<keyword evidence="5" id="KW-1185">Reference proteome</keyword>
<gene>
    <name evidence="4" type="ORF">B8W69_03045</name>
</gene>
<evidence type="ECO:0000259" key="2">
    <source>
        <dbReference type="Pfam" id="PF13556"/>
    </source>
</evidence>
<dbReference type="RefSeq" id="WP_085288505.1">
    <property type="nucleotide sequence ID" value="NZ_NCXM01000002.1"/>
</dbReference>
<dbReference type="InterPro" id="IPR029016">
    <property type="entry name" value="GAF-like_dom_sf"/>
</dbReference>
<protein>
    <recommendedName>
        <fullName evidence="6">PucR family transcriptional regulator</fullName>
    </recommendedName>
</protein>
<evidence type="ECO:0000259" key="3">
    <source>
        <dbReference type="Pfam" id="PF17853"/>
    </source>
</evidence>